<name>A0ABZ0QR69_9FIRM</name>
<proteinExistence type="predicted"/>
<comment type="cofactor">
    <cofactor evidence="1">
        <name>pyridoxal 5'-phosphate</name>
        <dbReference type="ChEBI" id="CHEBI:597326"/>
    </cofactor>
</comment>
<dbReference type="SUPFAM" id="SSF51735">
    <property type="entry name" value="NAD(P)-binding Rossmann-fold domains"/>
    <property type="match status" value="1"/>
</dbReference>
<dbReference type="InterPro" id="IPR050103">
    <property type="entry name" value="Class-III_PLP-dep_AT"/>
</dbReference>
<sequence>MHPFRQYVNPHLGELLEQIQMDKRFVRGEGCWLWDDEGRRYLDFVAAYGALPFGFNPPTIWEALEAVRRAGEPSFVQPSFLEAAGELARRLIEVAPPGLRYVTFANSGAEAVEAAIKLARAATGRQRILSTENAFHGKTLGALSATHRSAYQDAFFAPVEGFDRVPYGDAEALERALAARPGEYAAFLVEPIQGEGGIVVPPPGYLREAQAICRRHGVVFIVDEVQTGLGRTGTLFACQAEGVTPDAMTLAKALGGGLVPIGAVLCTEAVYSEAFATKHSSTFAGNALACRAGLAALELLTRDDQALVRHVAETGEYLRQGLLAIQRRHPRVIREVRGRGFMLGIRFGVTRETFPGNLLGVLGEQELLTPVIASYLLNVEGLRVAPTLNGADVIRIEPPLIATREECDYALEAIERAVAIIDRDDTAALLRHLVGRRGTPPRGGTGPAAGTAPAVGRVVTGRSAWAAPAAASSRNGHPARGPETPPAPGASDRWIRTGEPLRSGPCRADEPAAPSGDPREGRFAFLVHPLDLENYAEFDPSLAAFTREELAELAGRWNHLLEPFRIGQTRVVSATGATAYGEFYVVPRTADELLAMPQAEAVAAVEAALALARDGGAKIVGLGAYTSVVTRGGLHLRDAGVALTTGNSFTVVAAVEAIAEATRRLGFPLAQGTVAVVGATGAIGRAIALLLGPEVRRLVLVGNPARPEQSRRRLLRVAADLCRHVVSLAAGERPGGGSQARRASPGPAGGAPPTPALAHGAGRSRGEQLLAGLGPLGRALLDFGGWPAPEEGPDAFLPRLQDWLATGRCPLVITTDLDAALPQADVVVTATSSTAHLVTPANVKLGAVVCDLSRPPNVSREVRDARPDVLVIDGGVVEVPGRPSMGWNFGFERGLVYACMAETMMLALEHHYEHTSLGADLNLQTILWLQELARKHGFRLAELRSFDRPLRAEAWKRVLAARSELGLAAR</sequence>
<dbReference type="InterPro" id="IPR015421">
    <property type="entry name" value="PyrdxlP-dep_Trfase_major"/>
</dbReference>
<dbReference type="Gene3D" id="3.40.50.720">
    <property type="entry name" value="NAD(P)-binding Rossmann-like Domain"/>
    <property type="match status" value="1"/>
</dbReference>
<dbReference type="Gene3D" id="3.90.1150.10">
    <property type="entry name" value="Aspartate Aminotransferase, domain 1"/>
    <property type="match status" value="1"/>
</dbReference>
<dbReference type="EMBL" id="CP132508">
    <property type="protein sequence ID" value="WPD18875.1"/>
    <property type="molecule type" value="Genomic_DNA"/>
</dbReference>
<dbReference type="Pfam" id="PF00202">
    <property type="entry name" value="Aminotran_3"/>
    <property type="match status" value="1"/>
</dbReference>
<dbReference type="InterPro" id="IPR015424">
    <property type="entry name" value="PyrdxlP-dep_Trfase"/>
</dbReference>
<gene>
    <name evidence="6" type="ORF">Q5761_11015</name>
</gene>
<keyword evidence="4" id="KW-0663">Pyridoxal phosphate</keyword>
<dbReference type="RefSeq" id="WP_135224400.1">
    <property type="nucleotide sequence ID" value="NZ_CP132508.1"/>
</dbReference>
<feature type="region of interest" description="Disordered" evidence="5">
    <location>
        <begin position="466"/>
        <end position="518"/>
    </location>
</feature>
<dbReference type="InterPro" id="IPR015422">
    <property type="entry name" value="PyrdxlP-dep_Trfase_small"/>
</dbReference>
<keyword evidence="2 6" id="KW-0032">Aminotransferase</keyword>
<dbReference type="InterPro" id="IPR036291">
    <property type="entry name" value="NAD(P)-bd_dom_sf"/>
</dbReference>
<dbReference type="PANTHER" id="PTHR11986:SF79">
    <property type="entry name" value="ACETYLORNITHINE AMINOTRANSFERASE, MITOCHONDRIAL"/>
    <property type="match status" value="1"/>
</dbReference>
<evidence type="ECO:0000313" key="6">
    <source>
        <dbReference type="EMBL" id="WPD18875.1"/>
    </source>
</evidence>
<dbReference type="Proteomes" id="UP001304683">
    <property type="component" value="Chromosome"/>
</dbReference>
<reference evidence="6 7" key="1">
    <citation type="submission" date="2023-08" db="EMBL/GenBank/DDBJ databases">
        <title>Genome sequence of Thermaerobacter compostii strain Ins1, a spore-forming filamentous bacterium isolated from a deep geothermal reservoir.</title>
        <authorList>
            <person name="Bregnard D."/>
            <person name="Gonzalez D."/>
            <person name="Junier P."/>
        </authorList>
    </citation>
    <scope>NUCLEOTIDE SEQUENCE [LARGE SCALE GENOMIC DNA]</scope>
    <source>
        <strain evidence="6 7">Ins1</strain>
    </source>
</reference>
<dbReference type="PROSITE" id="PS00600">
    <property type="entry name" value="AA_TRANSFER_CLASS_3"/>
    <property type="match status" value="1"/>
</dbReference>
<dbReference type="PANTHER" id="PTHR11986">
    <property type="entry name" value="AMINOTRANSFERASE CLASS III"/>
    <property type="match status" value="1"/>
</dbReference>
<protein>
    <submittedName>
        <fullName evidence="6">Aminotransferase class III-fold pyridoxal phosphate-dependent enzyme</fullName>
    </submittedName>
</protein>
<dbReference type="SUPFAM" id="SSF53383">
    <property type="entry name" value="PLP-dependent transferases"/>
    <property type="match status" value="1"/>
</dbReference>
<feature type="region of interest" description="Disordered" evidence="5">
    <location>
        <begin position="732"/>
        <end position="764"/>
    </location>
</feature>
<evidence type="ECO:0000256" key="4">
    <source>
        <dbReference type="ARBA" id="ARBA00022898"/>
    </source>
</evidence>
<dbReference type="InterPro" id="IPR049704">
    <property type="entry name" value="Aminotrans_3_PPA_site"/>
</dbReference>
<dbReference type="InterPro" id="IPR005814">
    <property type="entry name" value="Aminotrans_3"/>
</dbReference>
<dbReference type="GO" id="GO:0008483">
    <property type="term" value="F:transaminase activity"/>
    <property type="evidence" value="ECO:0007669"/>
    <property type="project" value="UniProtKB-KW"/>
</dbReference>
<accession>A0ABZ0QR69</accession>
<evidence type="ECO:0000256" key="2">
    <source>
        <dbReference type="ARBA" id="ARBA00022576"/>
    </source>
</evidence>
<evidence type="ECO:0000256" key="3">
    <source>
        <dbReference type="ARBA" id="ARBA00022679"/>
    </source>
</evidence>
<keyword evidence="3" id="KW-0808">Transferase</keyword>
<evidence type="ECO:0000256" key="5">
    <source>
        <dbReference type="SAM" id="MobiDB-lite"/>
    </source>
</evidence>
<evidence type="ECO:0000256" key="1">
    <source>
        <dbReference type="ARBA" id="ARBA00001933"/>
    </source>
</evidence>
<keyword evidence="7" id="KW-1185">Reference proteome</keyword>
<organism evidence="6 7">
    <name type="scientific">Thermaerobacter composti</name>
    <dbReference type="NCBI Taxonomy" id="554949"/>
    <lineage>
        <taxon>Bacteria</taxon>
        <taxon>Bacillati</taxon>
        <taxon>Bacillota</taxon>
        <taxon>Clostridia</taxon>
        <taxon>Eubacteriales</taxon>
        <taxon>Clostridiales Family XVII. Incertae Sedis</taxon>
        <taxon>Thermaerobacter</taxon>
    </lineage>
</organism>
<evidence type="ECO:0000313" key="7">
    <source>
        <dbReference type="Proteomes" id="UP001304683"/>
    </source>
</evidence>
<dbReference type="CDD" id="cd00610">
    <property type="entry name" value="OAT_like"/>
    <property type="match status" value="1"/>
</dbReference>
<dbReference type="Gene3D" id="3.40.640.10">
    <property type="entry name" value="Type I PLP-dependent aspartate aminotransferase-like (Major domain)"/>
    <property type="match status" value="1"/>
</dbReference>